<keyword evidence="3" id="KW-0255">Endonuclease</keyword>
<dbReference type="GO" id="GO:0005829">
    <property type="term" value="C:cytosol"/>
    <property type="evidence" value="ECO:0007669"/>
    <property type="project" value="TreeGrafter"/>
</dbReference>
<dbReference type="SUPFAM" id="SSF52540">
    <property type="entry name" value="P-loop containing nucleoside triphosphate hydrolases"/>
    <property type="match status" value="2"/>
</dbReference>
<dbReference type="OrthoDB" id="9776021at2"/>
<reference evidence="3 4" key="1">
    <citation type="submission" date="2014-08" db="EMBL/GenBank/DDBJ databases">
        <title>Complete genome sequence of Corynebacterium aquilae S-613T(T) (=DSM 44791(T)), isolated from the choana of a healthy golden eagle.</title>
        <authorList>
            <person name="Ruckert C."/>
            <person name="Albersmeier A."/>
            <person name="Winkler A."/>
            <person name="Kalinowski J."/>
        </authorList>
    </citation>
    <scope>NUCLEOTIDE SEQUENCE [LARGE SCALE GENOMIC DNA]</scope>
    <source>
        <strain evidence="3 4">S-613</strain>
    </source>
</reference>
<keyword evidence="3" id="KW-0540">Nuclease</keyword>
<dbReference type="REBASE" id="182331">
    <property type="entry name" value="Cam44791ORF3250P"/>
</dbReference>
<dbReference type="AlphaFoldDB" id="A0A1L7CEJ0"/>
<dbReference type="InterPro" id="IPR050742">
    <property type="entry name" value="Helicase_Restrict-Modif_Enz"/>
</dbReference>
<dbReference type="Gene3D" id="3.40.50.300">
    <property type="entry name" value="P-loop containing nucleotide triphosphate hydrolases"/>
    <property type="match status" value="2"/>
</dbReference>
<dbReference type="PANTHER" id="PTHR47396:SF1">
    <property type="entry name" value="ATP-DEPENDENT HELICASE IRC3-RELATED"/>
    <property type="match status" value="1"/>
</dbReference>
<dbReference type="InterPro" id="IPR006935">
    <property type="entry name" value="Helicase/UvrB_N"/>
</dbReference>
<protein>
    <submittedName>
        <fullName evidence="3">Restriction endonuclease</fullName>
    </submittedName>
</protein>
<dbReference type="RefSeq" id="WP_075725155.1">
    <property type="nucleotide sequence ID" value="NZ_CP009245.1"/>
</dbReference>
<gene>
    <name evidence="3" type="ORF">CAQU_03255</name>
</gene>
<dbReference type="GO" id="GO:0005524">
    <property type="term" value="F:ATP binding"/>
    <property type="evidence" value="ECO:0007669"/>
    <property type="project" value="InterPro"/>
</dbReference>
<proteinExistence type="predicted"/>
<dbReference type="CDD" id="cd18785">
    <property type="entry name" value="SF2_C"/>
    <property type="match status" value="1"/>
</dbReference>
<dbReference type="GO" id="GO:0004519">
    <property type="term" value="F:endonuclease activity"/>
    <property type="evidence" value="ECO:0007669"/>
    <property type="project" value="UniProtKB-KW"/>
</dbReference>
<keyword evidence="3" id="KW-0378">Hydrolase</keyword>
<accession>A0A1L7CEJ0</accession>
<evidence type="ECO:0000256" key="1">
    <source>
        <dbReference type="SAM" id="MobiDB-lite"/>
    </source>
</evidence>
<dbReference type="InterPro" id="IPR027417">
    <property type="entry name" value="P-loop_NTPase"/>
</dbReference>
<organism evidence="3 4">
    <name type="scientific">Corynebacterium aquilae DSM 44791</name>
    <dbReference type="NCBI Taxonomy" id="1431546"/>
    <lineage>
        <taxon>Bacteria</taxon>
        <taxon>Bacillati</taxon>
        <taxon>Actinomycetota</taxon>
        <taxon>Actinomycetes</taxon>
        <taxon>Mycobacteriales</taxon>
        <taxon>Corynebacteriaceae</taxon>
        <taxon>Corynebacterium</taxon>
    </lineage>
</organism>
<dbReference type="Pfam" id="PF04851">
    <property type="entry name" value="ResIII"/>
    <property type="match status" value="1"/>
</dbReference>
<dbReference type="KEGG" id="caqu:CAQU_03255"/>
<keyword evidence="4" id="KW-1185">Reference proteome</keyword>
<name>A0A1L7CEJ0_9CORY</name>
<evidence type="ECO:0000313" key="4">
    <source>
        <dbReference type="Proteomes" id="UP000185478"/>
    </source>
</evidence>
<dbReference type="PANTHER" id="PTHR47396">
    <property type="entry name" value="TYPE I RESTRICTION ENZYME ECOKI R PROTEIN"/>
    <property type="match status" value="1"/>
</dbReference>
<dbReference type="GO" id="GO:0003677">
    <property type="term" value="F:DNA binding"/>
    <property type="evidence" value="ECO:0007669"/>
    <property type="project" value="InterPro"/>
</dbReference>
<evidence type="ECO:0000259" key="2">
    <source>
        <dbReference type="Pfam" id="PF04851"/>
    </source>
</evidence>
<dbReference type="EMBL" id="CP009245">
    <property type="protein sequence ID" value="APT84247.1"/>
    <property type="molecule type" value="Genomic_DNA"/>
</dbReference>
<feature type="region of interest" description="Disordered" evidence="1">
    <location>
        <begin position="483"/>
        <end position="502"/>
    </location>
</feature>
<evidence type="ECO:0000313" key="3">
    <source>
        <dbReference type="EMBL" id="APT84247.1"/>
    </source>
</evidence>
<dbReference type="STRING" id="1431546.CAQU_03255"/>
<dbReference type="GO" id="GO:0016787">
    <property type="term" value="F:hydrolase activity"/>
    <property type="evidence" value="ECO:0007669"/>
    <property type="project" value="InterPro"/>
</dbReference>
<feature type="domain" description="Helicase/UvrB N-terminal" evidence="2">
    <location>
        <begin position="1"/>
        <end position="245"/>
    </location>
</feature>
<dbReference type="Proteomes" id="UP000185478">
    <property type="component" value="Chromosome"/>
</dbReference>
<sequence length="900" mass="100307">MELKNYQKQVINDLADYLESLNEHGSLSNAFSAHWKNRQIQVGGDGITPYCNVVKGVPHVCFKVPTGGGKTFLACASIKPIFDARPPVRNKAVVWLVPSESILTQTLKALKNPAHPYRQKLNADFGGRVEVYSKEELLVGQNFSPATVAEQLSVMVLSYDSFRANRKEGRKAYQANGNLERFATAFGTPEQPIANADETALFQVINQLNPIVIVDESHHATSTLSHEMLVNFNPSFILDLTATPTKQANVISYVDALTLKHEHMVKLPVIAYNRNSRDEVVTAALDLQRSLEATAQQQQKAGGRYIRPIVLFQAQPKTNSDATTFEKIREQLIAVGVDAAQIAVKTAEINELKGVDLLSPDCEIRYIITVNALKEGWDCPFAYILASLANRTSRVDVEQILGRVLRQPHARQQDAEVLNYSYVLTSSADFNATLENIIAGLNVAGFTKHDFRAVGVTSDDTTAVLENLGAGAEQLQFSELDGLNTNQSSAPEASPEDTNNDNEWDFNAEAIAAKLAATAPSTQPDGTTADERPSAAATILAQAQRQGATYNREVEQAARDTNNHVPTDLRDKVNNVRVFDKFLDDIQQLTIPQFVVTPPPSGLFSLSETGTELLTSEALCAGFTLRDKDIELDLSTVDEQMYRLDVENPNDVARAFHLTTADQHYMREVFSKLDIDAQRRNAAEFIYDKIKPIDPVADGELRDYITRITSNFDATDIAAYQERTYQVAEKIRKKILGLLTMHKDTRFYDDIEIEAIQVEPRFKLPELIHPVDASSVIGGSLYEAEDAMNSLEYELASRLSGMANVRWWHRNLERKGFFLNGPINHYPDFIVQTEDGACVLVETKGEQLKNEDSKIKLRLGKKWEALAGRGFRYYMVFHDDVTPLDNAVTMSKFLSIIERL</sequence>